<name>A0A975ITJ7_9CAUL</name>
<evidence type="ECO:0000256" key="1">
    <source>
        <dbReference type="SAM" id="Phobius"/>
    </source>
</evidence>
<dbReference type="SUPFAM" id="SSF54913">
    <property type="entry name" value="GlnB-like"/>
    <property type="match status" value="1"/>
</dbReference>
<keyword evidence="1" id="KW-0472">Membrane</keyword>
<feature type="transmembrane region" description="Helical" evidence="1">
    <location>
        <begin position="123"/>
        <end position="147"/>
    </location>
</feature>
<organism evidence="2 3">
    <name type="scientific">Phenylobacterium montanum</name>
    <dbReference type="NCBI Taxonomy" id="2823693"/>
    <lineage>
        <taxon>Bacteria</taxon>
        <taxon>Pseudomonadati</taxon>
        <taxon>Pseudomonadota</taxon>
        <taxon>Alphaproteobacteria</taxon>
        <taxon>Caulobacterales</taxon>
        <taxon>Caulobacteraceae</taxon>
        <taxon>Phenylobacterium</taxon>
    </lineage>
</organism>
<gene>
    <name evidence="2" type="ORF">KCG34_17225</name>
</gene>
<evidence type="ECO:0008006" key="4">
    <source>
        <dbReference type="Google" id="ProtNLM"/>
    </source>
</evidence>
<feature type="transmembrane region" description="Helical" evidence="1">
    <location>
        <begin position="89"/>
        <end position="111"/>
    </location>
</feature>
<dbReference type="KEGG" id="caul:KCG34_17225"/>
<dbReference type="RefSeq" id="WP_211936857.1">
    <property type="nucleotide sequence ID" value="NZ_CP073078.1"/>
</dbReference>
<keyword evidence="1" id="KW-1133">Transmembrane helix</keyword>
<protein>
    <recommendedName>
        <fullName evidence="4">DUF2007 domain-containing protein</fullName>
    </recommendedName>
</protein>
<proteinExistence type="predicted"/>
<dbReference type="InterPro" id="IPR011322">
    <property type="entry name" value="N-reg_PII-like_a/b"/>
</dbReference>
<reference evidence="2" key="1">
    <citation type="submission" date="2021-04" db="EMBL/GenBank/DDBJ databases">
        <title>The complete genome sequence of Caulobacter sp. S6.</title>
        <authorList>
            <person name="Tang Y."/>
            <person name="Ouyang W."/>
            <person name="Liu Q."/>
            <person name="Huang B."/>
            <person name="Guo Z."/>
            <person name="Lei P."/>
        </authorList>
    </citation>
    <scope>NUCLEOTIDE SEQUENCE</scope>
    <source>
        <strain evidence="2">S6</strain>
    </source>
</reference>
<accession>A0A975ITJ7</accession>
<dbReference type="EMBL" id="CP073078">
    <property type="protein sequence ID" value="QUD86805.1"/>
    <property type="molecule type" value="Genomic_DNA"/>
</dbReference>
<keyword evidence="1" id="KW-0812">Transmembrane</keyword>
<dbReference type="AlphaFoldDB" id="A0A975ITJ7"/>
<dbReference type="Proteomes" id="UP000676409">
    <property type="component" value="Chromosome"/>
</dbReference>
<evidence type="ECO:0000313" key="3">
    <source>
        <dbReference type="Proteomes" id="UP000676409"/>
    </source>
</evidence>
<keyword evidence="3" id="KW-1185">Reference proteome</keyword>
<evidence type="ECO:0000313" key="2">
    <source>
        <dbReference type="EMBL" id="QUD86805.1"/>
    </source>
</evidence>
<sequence>MALAVVATFTNLPEAQVAASALRSGGIDAIVMDEHFGVAMWVEQFALQGFRVAVPGDQLTDARAFFKELTPPRPRRAPPRSPVQKAAGAGWRLGSVLTAFFLFPYAGWLIVGAAHRRPKGSVAAMLTGTLLVAGAAIAAILLLRLLMGLFPNLAAPPY</sequence>